<sequence>MKIAIACNQSRLSGEVAPKFGRAPFYMIYDTENAGLSKLAKGPRKTMPPDGGLNVAVTLMETEIGAVIAGEFGDHVAHFFRGANVKLARAPGVGGSRALDDFLNGRLPSA</sequence>
<proteinExistence type="predicted"/>
<dbReference type="InterPro" id="IPR036105">
    <property type="entry name" value="DiNase_FeMo-co_biosyn_sf"/>
</dbReference>
<dbReference type="AlphaFoldDB" id="A0AAE9ZXL4"/>
<dbReference type="PANTHER" id="PTHR42983:SF1">
    <property type="entry name" value="IRON-MOLYBDENUM PROTEIN"/>
    <property type="match status" value="1"/>
</dbReference>
<protein>
    <submittedName>
        <fullName evidence="2">NifB/NifX family molybdenum-iron cluster-binding protein</fullName>
    </submittedName>
</protein>
<dbReference type="PANTHER" id="PTHR42983">
    <property type="entry name" value="DINITROGENASE IRON-MOLYBDENUM COFACTOR PROTEIN-RELATED"/>
    <property type="match status" value="1"/>
</dbReference>
<dbReference type="Pfam" id="PF02579">
    <property type="entry name" value="Nitro_FeMo-Co"/>
    <property type="match status" value="1"/>
</dbReference>
<dbReference type="Proteomes" id="UP001218638">
    <property type="component" value="Chromosome"/>
</dbReference>
<dbReference type="SUPFAM" id="SSF53146">
    <property type="entry name" value="Nitrogenase accessory factor-like"/>
    <property type="match status" value="1"/>
</dbReference>
<dbReference type="RefSeq" id="WP_330931957.1">
    <property type="nucleotide sequence ID" value="NZ_CP119075.1"/>
</dbReference>
<keyword evidence="3" id="KW-1185">Reference proteome</keyword>
<evidence type="ECO:0000313" key="3">
    <source>
        <dbReference type="Proteomes" id="UP001218638"/>
    </source>
</evidence>
<evidence type="ECO:0000259" key="1">
    <source>
        <dbReference type="Pfam" id="PF02579"/>
    </source>
</evidence>
<evidence type="ECO:0000313" key="2">
    <source>
        <dbReference type="EMBL" id="WED64780.1"/>
    </source>
</evidence>
<dbReference type="InterPro" id="IPR003731">
    <property type="entry name" value="Di-Nase_FeMo-co_biosynth"/>
</dbReference>
<dbReference type="Gene3D" id="3.30.420.130">
    <property type="entry name" value="Dinitrogenase iron-molybdenum cofactor biosynthesis domain"/>
    <property type="match status" value="1"/>
</dbReference>
<feature type="domain" description="Dinitrogenase iron-molybdenum cofactor biosynthesis" evidence="1">
    <location>
        <begin position="14"/>
        <end position="101"/>
    </location>
</feature>
<dbReference type="KEGG" id="slom:PXH66_20745"/>
<name>A0AAE9ZXL4_9BACT</name>
<reference evidence="2" key="1">
    <citation type="submission" date="2023-03" db="EMBL/GenBank/DDBJ databases">
        <title>Lomoglobus Profundus gen. nov., sp. nov., a novel member of the phylum Verrucomicrobia, isolated from deep-marine sediment of South China Sea.</title>
        <authorList>
            <person name="Ahmad T."/>
            <person name="Ishaq S.E."/>
            <person name="Wang F."/>
        </authorList>
    </citation>
    <scope>NUCLEOTIDE SEQUENCE</scope>
    <source>
        <strain evidence="2">LMO-M01</strain>
    </source>
</reference>
<accession>A0AAE9ZXL4</accession>
<gene>
    <name evidence="2" type="ORF">PXH66_20745</name>
</gene>
<dbReference type="EMBL" id="CP119075">
    <property type="protein sequence ID" value="WED64780.1"/>
    <property type="molecule type" value="Genomic_DNA"/>
</dbReference>
<organism evidence="2 3">
    <name type="scientific">Synoicihabitans lomoniglobus</name>
    <dbReference type="NCBI Taxonomy" id="2909285"/>
    <lineage>
        <taxon>Bacteria</taxon>
        <taxon>Pseudomonadati</taxon>
        <taxon>Verrucomicrobiota</taxon>
        <taxon>Opitutia</taxon>
        <taxon>Opitutales</taxon>
        <taxon>Opitutaceae</taxon>
        <taxon>Synoicihabitans</taxon>
    </lineage>
</organism>